<evidence type="ECO:0000313" key="2">
    <source>
        <dbReference type="Proteomes" id="UP000648187"/>
    </source>
</evidence>
<organism evidence="1 2">
    <name type="scientific">Spodoptera exigua</name>
    <name type="common">Beet armyworm</name>
    <name type="synonym">Noctua fulgens</name>
    <dbReference type="NCBI Taxonomy" id="7107"/>
    <lineage>
        <taxon>Eukaryota</taxon>
        <taxon>Metazoa</taxon>
        <taxon>Ecdysozoa</taxon>
        <taxon>Arthropoda</taxon>
        <taxon>Hexapoda</taxon>
        <taxon>Insecta</taxon>
        <taxon>Pterygota</taxon>
        <taxon>Neoptera</taxon>
        <taxon>Endopterygota</taxon>
        <taxon>Lepidoptera</taxon>
        <taxon>Glossata</taxon>
        <taxon>Ditrysia</taxon>
        <taxon>Noctuoidea</taxon>
        <taxon>Noctuidae</taxon>
        <taxon>Amphipyrinae</taxon>
        <taxon>Spodoptera</taxon>
    </lineage>
</organism>
<dbReference type="Proteomes" id="UP000648187">
    <property type="component" value="Unassembled WGS sequence"/>
</dbReference>
<keyword evidence="2" id="KW-1185">Reference proteome</keyword>
<protein>
    <submittedName>
        <fullName evidence="1">Uncharacterized protein</fullName>
    </submittedName>
</protein>
<gene>
    <name evidence="1" type="ORF">HW555_008124</name>
</gene>
<dbReference type="EMBL" id="JACKWZ010000152">
    <property type="protein sequence ID" value="KAF9413678.1"/>
    <property type="molecule type" value="Genomic_DNA"/>
</dbReference>
<comment type="caution">
    <text evidence="1">The sequence shown here is derived from an EMBL/GenBank/DDBJ whole genome shotgun (WGS) entry which is preliminary data.</text>
</comment>
<dbReference type="AlphaFoldDB" id="A0A835L3P4"/>
<evidence type="ECO:0000313" key="1">
    <source>
        <dbReference type="EMBL" id="KAF9413678.1"/>
    </source>
</evidence>
<name>A0A835L3P4_SPOEX</name>
<sequence length="153" mass="18364">MSRNTLWVIKPRVQDRDTCLCVIHANVDLKLNALCSAKILPYNTHQKLLENLCCDKYRENCLSRDCQACKNRTPDYKEFDNSKHIQFQKWVTDKQEYTDPKTKKSKFVTEHLKKSYTVSPRQLIQELQSDLETKFFCHQRNIVHHKEFKRKPY</sequence>
<reference evidence="1" key="1">
    <citation type="submission" date="2020-08" db="EMBL/GenBank/DDBJ databases">
        <title>Spodoptera exigua strain:BAW_Kor-Di-RS1 Genome sequencing and assembly.</title>
        <authorList>
            <person name="Kim J."/>
            <person name="Nam H.Y."/>
            <person name="Kwon M."/>
            <person name="Choi J.H."/>
            <person name="Cho S.R."/>
            <person name="Kim G.-H."/>
        </authorList>
    </citation>
    <scope>NUCLEOTIDE SEQUENCE</scope>
    <source>
        <strain evidence="1">BAW_Kor-Di-RS1</strain>
        <tissue evidence="1">Whole-body</tissue>
    </source>
</reference>
<proteinExistence type="predicted"/>
<accession>A0A835L3P4</accession>